<gene>
    <name evidence="11" type="ORF">OSB1V03_LOCUS13548</name>
</gene>
<dbReference type="PRINTS" id="PR00928">
    <property type="entry name" value="GRAVESDC"/>
</dbReference>
<dbReference type="Proteomes" id="UP000759131">
    <property type="component" value="Unassembled WGS sequence"/>
</dbReference>
<dbReference type="OrthoDB" id="270584at2759"/>
<feature type="repeat" description="Solcar" evidence="9">
    <location>
        <begin position="140"/>
        <end position="232"/>
    </location>
</feature>
<evidence type="ECO:0000313" key="11">
    <source>
        <dbReference type="EMBL" id="CAD7633149.1"/>
    </source>
</evidence>
<dbReference type="EMBL" id="OC866787">
    <property type="protein sequence ID" value="CAD7633149.1"/>
    <property type="molecule type" value="Genomic_DNA"/>
</dbReference>
<keyword evidence="6" id="KW-0999">Mitochondrion inner membrane</keyword>
<dbReference type="GO" id="GO:0005743">
    <property type="term" value="C:mitochondrial inner membrane"/>
    <property type="evidence" value="ECO:0007669"/>
    <property type="project" value="UniProtKB-SubCell"/>
</dbReference>
<dbReference type="AlphaFoldDB" id="A0A7R9L1G4"/>
<comment type="subcellular location">
    <subcellularLocation>
        <location evidence="1">Mitochondrion inner membrane</location>
        <topology evidence="1">Multi-pass membrane protein</topology>
    </subcellularLocation>
</comment>
<evidence type="ECO:0000256" key="4">
    <source>
        <dbReference type="ARBA" id="ARBA00022692"/>
    </source>
</evidence>
<feature type="repeat" description="Solcar" evidence="9">
    <location>
        <begin position="10"/>
        <end position="96"/>
    </location>
</feature>
<evidence type="ECO:0000256" key="3">
    <source>
        <dbReference type="ARBA" id="ARBA00022448"/>
    </source>
</evidence>
<evidence type="ECO:0000256" key="2">
    <source>
        <dbReference type="ARBA" id="ARBA00006375"/>
    </source>
</evidence>
<feature type="non-terminal residue" evidence="11">
    <location>
        <position position="349"/>
    </location>
</feature>
<dbReference type="Gene3D" id="1.50.40.10">
    <property type="entry name" value="Mitochondrial carrier domain"/>
    <property type="match status" value="2"/>
</dbReference>
<evidence type="ECO:0000256" key="9">
    <source>
        <dbReference type="PROSITE-ProRule" id="PRU00282"/>
    </source>
</evidence>
<evidence type="ECO:0000256" key="1">
    <source>
        <dbReference type="ARBA" id="ARBA00004448"/>
    </source>
</evidence>
<dbReference type="InterPro" id="IPR018108">
    <property type="entry name" value="MCP_transmembrane"/>
</dbReference>
<dbReference type="InterPro" id="IPR023395">
    <property type="entry name" value="MCP_dom_sf"/>
</dbReference>
<evidence type="ECO:0000256" key="10">
    <source>
        <dbReference type="RuleBase" id="RU000488"/>
    </source>
</evidence>
<evidence type="ECO:0000313" key="12">
    <source>
        <dbReference type="Proteomes" id="UP000759131"/>
    </source>
</evidence>
<evidence type="ECO:0008006" key="13">
    <source>
        <dbReference type="Google" id="ProtNLM"/>
    </source>
</evidence>
<reference evidence="11" key="1">
    <citation type="submission" date="2020-11" db="EMBL/GenBank/DDBJ databases">
        <authorList>
            <person name="Tran Van P."/>
        </authorList>
    </citation>
    <scope>NUCLEOTIDE SEQUENCE</scope>
</reference>
<comment type="similarity">
    <text evidence="2 10">Belongs to the mitochondrial carrier (TC 2.A.29) family.</text>
</comment>
<keyword evidence="12" id="KW-1185">Reference proteome</keyword>
<name>A0A7R9L1G4_9ACAR</name>
<keyword evidence="4 9" id="KW-0812">Transmembrane</keyword>
<dbReference type="PRINTS" id="PR00926">
    <property type="entry name" value="MITOCARRIER"/>
</dbReference>
<keyword evidence="3 10" id="KW-0813">Transport</keyword>
<dbReference type="InterPro" id="IPR002167">
    <property type="entry name" value="GDC-like"/>
</dbReference>
<keyword evidence="8 9" id="KW-0472">Membrane</keyword>
<keyword evidence="5" id="KW-0677">Repeat</keyword>
<dbReference type="SUPFAM" id="SSF103506">
    <property type="entry name" value="Mitochondrial carrier"/>
    <property type="match status" value="2"/>
</dbReference>
<dbReference type="InterPro" id="IPR002067">
    <property type="entry name" value="MCP"/>
</dbReference>
<sequence length="349" mass="38518">MSTSDLKNPVFMAKSFLAGGIAGMTSKTAVAPLDRIKILLQVHNNHYKEFGVFSGLKAIIRKERFISLYKGNGAQMVRIFPYAAVQFSSFEIYKRGLSIFTRESESGKVNHSLKFFAGSMAGVTSALMTYPLDLSESGKVNHSLKFFAGSMAGVTSALMTYPLDLVRARLAFHVTTTVDGLKFPTTIVGTLVYVFQNEGKMVGLYRGITPTVLAMIPYGGCNFYMFERLKHLAVEYMPTVCGYEKDGKTVLNIPSKLLCGGIAGAIGQTTIYPLDVARRRMQLSMTSNETKKYSEGLFKTLSITYKDYGVVRGLYRGMSINYIRAIPMVAVSFSTYEICKQMLGLETGI</sequence>
<dbReference type="EMBL" id="CAJPIZ010012212">
    <property type="protein sequence ID" value="CAG2113579.1"/>
    <property type="molecule type" value="Genomic_DNA"/>
</dbReference>
<evidence type="ECO:0000256" key="8">
    <source>
        <dbReference type="ARBA" id="ARBA00023136"/>
    </source>
</evidence>
<dbReference type="GO" id="GO:0055085">
    <property type="term" value="P:transmembrane transport"/>
    <property type="evidence" value="ECO:0007669"/>
    <property type="project" value="InterPro"/>
</dbReference>
<dbReference type="PANTHER" id="PTHR24089">
    <property type="entry name" value="SOLUTE CARRIER FAMILY 25"/>
    <property type="match status" value="1"/>
</dbReference>
<organism evidence="11">
    <name type="scientific">Medioppia subpectinata</name>
    <dbReference type="NCBI Taxonomy" id="1979941"/>
    <lineage>
        <taxon>Eukaryota</taxon>
        <taxon>Metazoa</taxon>
        <taxon>Ecdysozoa</taxon>
        <taxon>Arthropoda</taxon>
        <taxon>Chelicerata</taxon>
        <taxon>Arachnida</taxon>
        <taxon>Acari</taxon>
        <taxon>Acariformes</taxon>
        <taxon>Sarcoptiformes</taxon>
        <taxon>Oribatida</taxon>
        <taxon>Brachypylina</taxon>
        <taxon>Oppioidea</taxon>
        <taxon>Oppiidae</taxon>
        <taxon>Medioppia</taxon>
    </lineage>
</organism>
<keyword evidence="7" id="KW-0496">Mitochondrion</keyword>
<dbReference type="Pfam" id="PF00153">
    <property type="entry name" value="Mito_carr"/>
    <property type="match status" value="3"/>
</dbReference>
<dbReference type="PROSITE" id="PS50920">
    <property type="entry name" value="SOLCAR"/>
    <property type="match status" value="3"/>
</dbReference>
<evidence type="ECO:0000256" key="5">
    <source>
        <dbReference type="ARBA" id="ARBA00022737"/>
    </source>
</evidence>
<protein>
    <recommendedName>
        <fullName evidence="13">Graves disease carrier protein</fullName>
    </recommendedName>
</protein>
<accession>A0A7R9L1G4</accession>
<feature type="repeat" description="Solcar" evidence="9">
    <location>
        <begin position="251"/>
        <end position="342"/>
    </location>
</feature>
<evidence type="ECO:0000256" key="7">
    <source>
        <dbReference type="ARBA" id="ARBA00023128"/>
    </source>
</evidence>
<proteinExistence type="inferred from homology"/>
<evidence type="ECO:0000256" key="6">
    <source>
        <dbReference type="ARBA" id="ARBA00022792"/>
    </source>
</evidence>